<accession>A0A9Q1AQN8</accession>
<evidence type="ECO:0000313" key="3">
    <source>
        <dbReference type="Proteomes" id="UP001142489"/>
    </source>
</evidence>
<gene>
    <name evidence="2" type="ORF">JRQ81_012032</name>
</gene>
<name>A0A9Q1AQN8_9SAUR</name>
<organism evidence="2 3">
    <name type="scientific">Phrynocephalus forsythii</name>
    <dbReference type="NCBI Taxonomy" id="171643"/>
    <lineage>
        <taxon>Eukaryota</taxon>
        <taxon>Metazoa</taxon>
        <taxon>Chordata</taxon>
        <taxon>Craniata</taxon>
        <taxon>Vertebrata</taxon>
        <taxon>Euteleostomi</taxon>
        <taxon>Lepidosauria</taxon>
        <taxon>Squamata</taxon>
        <taxon>Bifurcata</taxon>
        <taxon>Unidentata</taxon>
        <taxon>Episquamata</taxon>
        <taxon>Toxicofera</taxon>
        <taxon>Iguania</taxon>
        <taxon>Acrodonta</taxon>
        <taxon>Agamidae</taxon>
        <taxon>Agaminae</taxon>
        <taxon>Phrynocephalus</taxon>
    </lineage>
</organism>
<sequence length="126" mass="13930">MPSLRLHARRPGGQVDAEQVEEGPAGAGLPRGLRVPLLSRVSKLEAEVQYLSQELRAEKLLWSSRYLELLREQQGLLVQLQGQGQALPLWLQDLEGPIKAWGTPDRPPCGPRHPEPTTRGVGTQTD</sequence>
<comment type="caution">
    <text evidence="2">The sequence shown here is derived from an EMBL/GenBank/DDBJ whole genome shotgun (WGS) entry which is preliminary data.</text>
</comment>
<feature type="compositionally biased region" description="Basic residues" evidence="1">
    <location>
        <begin position="1"/>
        <end position="10"/>
    </location>
</feature>
<dbReference type="Proteomes" id="UP001142489">
    <property type="component" value="Unassembled WGS sequence"/>
</dbReference>
<keyword evidence="3" id="KW-1185">Reference proteome</keyword>
<dbReference type="OrthoDB" id="9219148at2759"/>
<protein>
    <submittedName>
        <fullName evidence="2">Uncharacterized protein</fullName>
    </submittedName>
</protein>
<dbReference type="EMBL" id="JAPFRF010000023">
    <property type="protein sequence ID" value="KAJ7304468.1"/>
    <property type="molecule type" value="Genomic_DNA"/>
</dbReference>
<evidence type="ECO:0000313" key="2">
    <source>
        <dbReference type="EMBL" id="KAJ7304468.1"/>
    </source>
</evidence>
<evidence type="ECO:0000256" key="1">
    <source>
        <dbReference type="SAM" id="MobiDB-lite"/>
    </source>
</evidence>
<feature type="region of interest" description="Disordered" evidence="1">
    <location>
        <begin position="1"/>
        <end position="31"/>
    </location>
</feature>
<reference evidence="2" key="1">
    <citation type="journal article" date="2023" name="DNA Res.">
        <title>Chromosome-level genome assembly of Phrynocephalus forsythii using third-generation DNA sequencing and Hi-C analysis.</title>
        <authorList>
            <person name="Qi Y."/>
            <person name="Zhao W."/>
            <person name="Zhao Y."/>
            <person name="Niu C."/>
            <person name="Cao S."/>
            <person name="Zhang Y."/>
        </authorList>
    </citation>
    <scope>NUCLEOTIDE SEQUENCE</scope>
    <source>
        <tissue evidence="2">Muscle</tissue>
    </source>
</reference>
<feature type="region of interest" description="Disordered" evidence="1">
    <location>
        <begin position="100"/>
        <end position="126"/>
    </location>
</feature>
<proteinExistence type="predicted"/>
<dbReference type="AlphaFoldDB" id="A0A9Q1AQN8"/>